<evidence type="ECO:0000256" key="3">
    <source>
        <dbReference type="ARBA" id="ARBA00022679"/>
    </source>
</evidence>
<dbReference type="OrthoDB" id="4279at2"/>
<keyword evidence="12" id="KW-1185">Reference proteome</keyword>
<evidence type="ECO:0000256" key="6">
    <source>
        <dbReference type="ARBA" id="ARBA00022833"/>
    </source>
</evidence>
<accession>A0A2T7UCM2</accession>
<dbReference type="Pfam" id="PF02578">
    <property type="entry name" value="Cu-oxidase_4"/>
    <property type="match status" value="1"/>
</dbReference>
<evidence type="ECO:0000313" key="12">
    <source>
        <dbReference type="Proteomes" id="UP000037507"/>
    </source>
</evidence>
<evidence type="ECO:0000256" key="9">
    <source>
        <dbReference type="ARBA" id="ARBA00049893"/>
    </source>
</evidence>
<comment type="caution">
    <text evidence="11">The sequence shown here is derived from an EMBL/GenBank/DDBJ whole genome shotgun (WGS) entry which is preliminary data.</text>
</comment>
<sequence length="266" mass="28781">MARTHFDSDIPPSWLRPQWPAPPNVKAIMTDRHGGVSAVPWDSMNLGDHVADSLDDVAQNRALLTEAIGREPVFLKQVHGVDVVWLDGASPQGQPADACITDRTEVACTIMVADCLPVLMCDAAGQWVAGAHAGWRSLAGESGDGILERVLQSVRPSRPADILAWLGPCIGPQAFEVGPEVMEAFCKNDSSAQAFFRAHGPGKFLADLAGLARGRLARMGVSQLFGNNSQPEWCTVSQASRFFSHRRDSRLLGQTGRMAACIWLDR</sequence>
<dbReference type="Proteomes" id="UP000037507">
    <property type="component" value="Unassembled WGS sequence"/>
</dbReference>
<proteinExistence type="inferred from homology"/>
<dbReference type="InterPro" id="IPR011324">
    <property type="entry name" value="Cytotoxic_necrot_fac-like_cat"/>
</dbReference>
<dbReference type="CDD" id="cd16833">
    <property type="entry name" value="YfiH"/>
    <property type="match status" value="1"/>
</dbReference>
<evidence type="ECO:0000256" key="7">
    <source>
        <dbReference type="ARBA" id="ARBA00047989"/>
    </source>
</evidence>
<comment type="similarity">
    <text evidence="2 10">Belongs to the purine nucleoside phosphorylase YfiH/LACC1 family.</text>
</comment>
<organism evidence="11 12">
    <name type="scientific">Limnohabitans planktonicus II-D5</name>
    <dbReference type="NCBI Taxonomy" id="1293045"/>
    <lineage>
        <taxon>Bacteria</taxon>
        <taxon>Pseudomonadati</taxon>
        <taxon>Pseudomonadota</taxon>
        <taxon>Betaproteobacteria</taxon>
        <taxon>Burkholderiales</taxon>
        <taxon>Comamonadaceae</taxon>
        <taxon>Limnohabitans</taxon>
    </lineage>
</organism>
<keyword evidence="4" id="KW-0479">Metal-binding</keyword>
<name>A0A2T7UCM2_9BURK</name>
<comment type="catalytic activity">
    <reaction evidence="9">
        <text>S-methyl-5'-thioadenosine + phosphate = 5-(methylsulfanyl)-alpha-D-ribose 1-phosphate + adenine</text>
        <dbReference type="Rhea" id="RHEA:11852"/>
        <dbReference type="ChEBI" id="CHEBI:16708"/>
        <dbReference type="ChEBI" id="CHEBI:17509"/>
        <dbReference type="ChEBI" id="CHEBI:43474"/>
        <dbReference type="ChEBI" id="CHEBI:58533"/>
        <dbReference type="EC" id="2.4.2.28"/>
    </reaction>
    <physiologicalReaction direction="left-to-right" evidence="9">
        <dbReference type="Rhea" id="RHEA:11853"/>
    </physiologicalReaction>
</comment>
<dbReference type="GO" id="GO:0017061">
    <property type="term" value="F:S-methyl-5-thioadenosine phosphorylase activity"/>
    <property type="evidence" value="ECO:0007669"/>
    <property type="project" value="UniProtKB-EC"/>
</dbReference>
<dbReference type="GO" id="GO:0016787">
    <property type="term" value="F:hydrolase activity"/>
    <property type="evidence" value="ECO:0007669"/>
    <property type="project" value="UniProtKB-KW"/>
</dbReference>
<dbReference type="EMBL" id="LFYT02000014">
    <property type="protein sequence ID" value="PVE42443.1"/>
    <property type="molecule type" value="Genomic_DNA"/>
</dbReference>
<evidence type="ECO:0000256" key="4">
    <source>
        <dbReference type="ARBA" id="ARBA00022723"/>
    </source>
</evidence>
<dbReference type="STRING" id="1293045.H663_16755"/>
<comment type="catalytic activity">
    <reaction evidence="1">
        <text>inosine + phosphate = alpha-D-ribose 1-phosphate + hypoxanthine</text>
        <dbReference type="Rhea" id="RHEA:27646"/>
        <dbReference type="ChEBI" id="CHEBI:17368"/>
        <dbReference type="ChEBI" id="CHEBI:17596"/>
        <dbReference type="ChEBI" id="CHEBI:43474"/>
        <dbReference type="ChEBI" id="CHEBI:57720"/>
        <dbReference type="EC" id="2.4.2.1"/>
    </reaction>
    <physiologicalReaction direction="left-to-right" evidence="1">
        <dbReference type="Rhea" id="RHEA:27647"/>
    </physiologicalReaction>
</comment>
<comment type="catalytic activity">
    <reaction evidence="7">
        <text>adenosine + H2O + H(+) = inosine + NH4(+)</text>
        <dbReference type="Rhea" id="RHEA:24408"/>
        <dbReference type="ChEBI" id="CHEBI:15377"/>
        <dbReference type="ChEBI" id="CHEBI:15378"/>
        <dbReference type="ChEBI" id="CHEBI:16335"/>
        <dbReference type="ChEBI" id="CHEBI:17596"/>
        <dbReference type="ChEBI" id="CHEBI:28938"/>
        <dbReference type="EC" id="3.5.4.4"/>
    </reaction>
    <physiologicalReaction direction="left-to-right" evidence="7">
        <dbReference type="Rhea" id="RHEA:24409"/>
    </physiologicalReaction>
</comment>
<keyword evidence="6" id="KW-0862">Zinc</keyword>
<dbReference type="AlphaFoldDB" id="A0A2T7UCM2"/>
<gene>
    <name evidence="11" type="ORF">H663_012000</name>
</gene>
<comment type="catalytic activity">
    <reaction evidence="8">
        <text>adenosine + phosphate = alpha-D-ribose 1-phosphate + adenine</text>
        <dbReference type="Rhea" id="RHEA:27642"/>
        <dbReference type="ChEBI" id="CHEBI:16335"/>
        <dbReference type="ChEBI" id="CHEBI:16708"/>
        <dbReference type="ChEBI" id="CHEBI:43474"/>
        <dbReference type="ChEBI" id="CHEBI:57720"/>
        <dbReference type="EC" id="2.4.2.1"/>
    </reaction>
    <physiologicalReaction direction="left-to-right" evidence="8">
        <dbReference type="Rhea" id="RHEA:27643"/>
    </physiologicalReaction>
</comment>
<evidence type="ECO:0000313" key="11">
    <source>
        <dbReference type="EMBL" id="PVE42443.1"/>
    </source>
</evidence>
<keyword evidence="3" id="KW-0808">Transferase</keyword>
<dbReference type="GO" id="GO:0005507">
    <property type="term" value="F:copper ion binding"/>
    <property type="evidence" value="ECO:0007669"/>
    <property type="project" value="TreeGrafter"/>
</dbReference>
<evidence type="ECO:0000256" key="8">
    <source>
        <dbReference type="ARBA" id="ARBA00048968"/>
    </source>
</evidence>
<evidence type="ECO:0000256" key="10">
    <source>
        <dbReference type="RuleBase" id="RU361274"/>
    </source>
</evidence>
<dbReference type="PANTHER" id="PTHR30616:SF2">
    <property type="entry name" value="PURINE NUCLEOSIDE PHOSPHORYLASE LACC1"/>
    <property type="match status" value="1"/>
</dbReference>
<keyword evidence="5" id="KW-0378">Hydrolase</keyword>
<reference evidence="11" key="1">
    <citation type="submission" date="2017-04" db="EMBL/GenBank/DDBJ databases">
        <title>Unexpected and diverse lifestyles within the genus Limnohabitans.</title>
        <authorList>
            <person name="Kasalicky V."/>
            <person name="Mehrshad M."/>
            <person name="Andrei S.-A."/>
            <person name="Salcher M."/>
            <person name="Kratochvilova H."/>
            <person name="Simek K."/>
            <person name="Ghai R."/>
        </authorList>
    </citation>
    <scope>NUCLEOTIDE SEQUENCE [LARGE SCALE GENOMIC DNA]</scope>
    <source>
        <strain evidence="11">II-D5</strain>
    </source>
</reference>
<dbReference type="NCBIfam" id="TIGR00726">
    <property type="entry name" value="peptidoglycan editing factor PgeF"/>
    <property type="match status" value="1"/>
</dbReference>
<dbReference type="SUPFAM" id="SSF64438">
    <property type="entry name" value="CNF1/YfiH-like putative cysteine hydrolases"/>
    <property type="match status" value="1"/>
</dbReference>
<dbReference type="InterPro" id="IPR038371">
    <property type="entry name" value="Cu_polyphenol_OxRdtase_sf"/>
</dbReference>
<evidence type="ECO:0000256" key="1">
    <source>
        <dbReference type="ARBA" id="ARBA00000553"/>
    </source>
</evidence>
<dbReference type="InterPro" id="IPR003730">
    <property type="entry name" value="Cu_polyphenol_OxRdtase"/>
</dbReference>
<protein>
    <recommendedName>
        <fullName evidence="10">Purine nucleoside phosphorylase</fullName>
    </recommendedName>
</protein>
<evidence type="ECO:0000256" key="5">
    <source>
        <dbReference type="ARBA" id="ARBA00022801"/>
    </source>
</evidence>
<dbReference type="PANTHER" id="PTHR30616">
    <property type="entry name" value="UNCHARACTERIZED PROTEIN YFIH"/>
    <property type="match status" value="1"/>
</dbReference>
<evidence type="ECO:0000256" key="2">
    <source>
        <dbReference type="ARBA" id="ARBA00007353"/>
    </source>
</evidence>
<dbReference type="Gene3D" id="3.60.140.10">
    <property type="entry name" value="CNF1/YfiH-like putative cysteine hydrolases"/>
    <property type="match status" value="1"/>
</dbReference>